<comment type="caution">
    <text evidence="2">The sequence shown here is derived from an EMBL/GenBank/DDBJ whole genome shotgun (WGS) entry which is preliminary data.</text>
</comment>
<dbReference type="InterPro" id="IPR036388">
    <property type="entry name" value="WH-like_DNA-bd_sf"/>
</dbReference>
<accession>A0A4Z0H3L6</accession>
<evidence type="ECO:0000259" key="1">
    <source>
        <dbReference type="Pfam" id="PF14493"/>
    </source>
</evidence>
<dbReference type="AlphaFoldDB" id="A0A4Z0H3L6"/>
<dbReference type="Pfam" id="PF14493">
    <property type="entry name" value="HTH_40"/>
    <property type="match status" value="1"/>
</dbReference>
<evidence type="ECO:0000313" key="2">
    <source>
        <dbReference type="EMBL" id="TGB04494.1"/>
    </source>
</evidence>
<dbReference type="STRING" id="192814.GCA_900166575_01553"/>
<dbReference type="InterPro" id="IPR008308">
    <property type="entry name" value="YpbB-like"/>
</dbReference>
<reference evidence="2 3" key="1">
    <citation type="journal article" date="2003" name="Int. J. Syst. Evol. Microbiol.">
        <title>Halobacillus salinus sp. nov., isolated from a salt lake on the coast of the East Sea in Korea.</title>
        <authorList>
            <person name="Yoon J.H."/>
            <person name="Kang K.H."/>
            <person name="Park Y.H."/>
        </authorList>
    </citation>
    <scope>NUCLEOTIDE SEQUENCE [LARGE SCALE GENOMIC DNA]</scope>
    <source>
        <strain evidence="2 3">HSL-3</strain>
    </source>
</reference>
<dbReference type="RefSeq" id="WP_135326926.1">
    <property type="nucleotide sequence ID" value="NZ_SRJC01000001.1"/>
</dbReference>
<feature type="domain" description="Helicase Helix-turn-helix" evidence="1">
    <location>
        <begin position="247"/>
        <end position="335"/>
    </location>
</feature>
<evidence type="ECO:0000313" key="3">
    <source>
        <dbReference type="Proteomes" id="UP000297982"/>
    </source>
</evidence>
<gene>
    <name evidence="2" type="ORF">E4663_05745</name>
</gene>
<name>A0A4Z0H3L6_9BACI</name>
<dbReference type="Gene3D" id="1.10.10.10">
    <property type="entry name" value="Winged helix-like DNA-binding domain superfamily/Winged helix DNA-binding domain"/>
    <property type="match status" value="1"/>
</dbReference>
<sequence length="352" mass="40501">MFDAILLQCVQQLRSERTISGIYHLLTGKLSSQTMQDAKAYQVEAFFGIHKSLSREELSRHMERLSGKGLIVLNGQYASLTEEGKQLISERSFRFDGLAYHQHVPVLEKRLMLLVQTMTSLSTNEKSFVPIIDDRKVQAWVRGVYAQNRKVVKDFVKELHMELESILSTCSTVEANLLSYRLTGSGIIGLTYEQLAEKWNIHKDDVHVLLQHVFHILIRIVKGSTNQYPLLKLCIEGLDASKLITESAKRTYYYVERGWTFEEIMEKRRLKKSTIQDHIVEVALVVPDFSIESFVSKEDQALIRDTAEALETKRLKDIFQGLNQRFSYFQIRLTLAHHQHQEKGGSLRGSIS</sequence>
<dbReference type="PIRSF" id="PIRSF021350">
    <property type="entry name" value="UCP021350"/>
    <property type="match status" value="1"/>
</dbReference>
<organism evidence="2 3">
    <name type="scientific">Halobacillus salinus</name>
    <dbReference type="NCBI Taxonomy" id="192814"/>
    <lineage>
        <taxon>Bacteria</taxon>
        <taxon>Bacillati</taxon>
        <taxon>Bacillota</taxon>
        <taxon>Bacilli</taxon>
        <taxon>Bacillales</taxon>
        <taxon>Bacillaceae</taxon>
        <taxon>Halobacillus</taxon>
    </lineage>
</organism>
<dbReference type="EMBL" id="SRJC01000001">
    <property type="protein sequence ID" value="TGB04494.1"/>
    <property type="molecule type" value="Genomic_DNA"/>
</dbReference>
<protein>
    <recommendedName>
        <fullName evidence="1">Helicase Helix-turn-helix domain-containing protein</fullName>
    </recommendedName>
</protein>
<dbReference type="Proteomes" id="UP000297982">
    <property type="component" value="Unassembled WGS sequence"/>
</dbReference>
<keyword evidence="3" id="KW-1185">Reference proteome</keyword>
<proteinExistence type="predicted"/>
<dbReference type="InterPro" id="IPR029491">
    <property type="entry name" value="Helicase_HTH"/>
</dbReference>